<evidence type="ECO:0000256" key="1">
    <source>
        <dbReference type="SAM" id="Phobius"/>
    </source>
</evidence>
<evidence type="ECO:0008006" key="3">
    <source>
        <dbReference type="Google" id="ProtNLM"/>
    </source>
</evidence>
<feature type="transmembrane region" description="Helical" evidence="1">
    <location>
        <begin position="51"/>
        <end position="69"/>
    </location>
</feature>
<feature type="transmembrane region" description="Helical" evidence="1">
    <location>
        <begin position="23"/>
        <end position="45"/>
    </location>
</feature>
<dbReference type="RefSeq" id="WP_412442375.1">
    <property type="nucleotide sequence ID" value="NZ_CACRUT010000023.1"/>
</dbReference>
<dbReference type="AlphaFoldDB" id="A0A6N3FRK4"/>
<organism evidence="2">
    <name type="scientific">Paraprevotella clara</name>
    <dbReference type="NCBI Taxonomy" id="454154"/>
    <lineage>
        <taxon>Bacteria</taxon>
        <taxon>Pseudomonadati</taxon>
        <taxon>Bacteroidota</taxon>
        <taxon>Bacteroidia</taxon>
        <taxon>Bacteroidales</taxon>
        <taxon>Prevotellaceae</taxon>
        <taxon>Paraprevotella</taxon>
    </lineage>
</organism>
<sequence length="177" mass="20136">MENQAIIQRPNERDIQKRFNSRNAISSGILIVIGVFMASLTLTMHTTDSNILSLVLMVCGGSMAIYGMIRILSHASRTVYAPTGSTIKEYHLYYSPEHFDTLQHIIDANGVPECIPVSQADNTTVRLDILMSEDKKFARLQLLKYENYIFHPATNMFFYSTPEAGRIHELITNHRKE</sequence>
<keyword evidence="1" id="KW-0472">Membrane</keyword>
<accession>A0A6N3FRK4</accession>
<name>A0A6N3FRK4_9BACT</name>
<gene>
    <name evidence="2" type="ORF">PCLFYP37_00191</name>
</gene>
<keyword evidence="1" id="KW-0812">Transmembrane</keyword>
<reference evidence="2" key="1">
    <citation type="submission" date="2019-11" db="EMBL/GenBank/DDBJ databases">
        <authorList>
            <person name="Feng L."/>
        </authorList>
    </citation>
    <scope>NUCLEOTIDE SEQUENCE</scope>
    <source>
        <strain evidence="2">PclaraLFYP37</strain>
    </source>
</reference>
<proteinExistence type="predicted"/>
<dbReference type="EMBL" id="CACRUT010000023">
    <property type="protein sequence ID" value="VYU54838.1"/>
    <property type="molecule type" value="Genomic_DNA"/>
</dbReference>
<evidence type="ECO:0000313" key="2">
    <source>
        <dbReference type="EMBL" id="VYU54838.1"/>
    </source>
</evidence>
<keyword evidence="1" id="KW-1133">Transmembrane helix</keyword>
<protein>
    <recommendedName>
        <fullName evidence="3">Transmembrane protein</fullName>
    </recommendedName>
</protein>